<dbReference type="InterPro" id="IPR036259">
    <property type="entry name" value="MFS_trans_sf"/>
</dbReference>
<keyword evidence="7 8" id="KW-0472">Membrane</keyword>
<dbReference type="GO" id="GO:0005886">
    <property type="term" value="C:plasma membrane"/>
    <property type="evidence" value="ECO:0007669"/>
    <property type="project" value="UniProtKB-SubCell"/>
</dbReference>
<feature type="transmembrane region" description="Helical" evidence="8">
    <location>
        <begin position="262"/>
        <end position="282"/>
    </location>
</feature>
<evidence type="ECO:0000256" key="8">
    <source>
        <dbReference type="SAM" id="Phobius"/>
    </source>
</evidence>
<dbReference type="Gene3D" id="1.20.1250.20">
    <property type="entry name" value="MFS general substrate transporter like domains"/>
    <property type="match status" value="1"/>
</dbReference>
<organism evidence="11">
    <name type="scientific">Drosophila grimshawi</name>
    <name type="common">Hawaiian fruit fly</name>
    <name type="synonym">Idiomyia grimshawi</name>
    <dbReference type="NCBI Taxonomy" id="7222"/>
    <lineage>
        <taxon>Eukaryota</taxon>
        <taxon>Metazoa</taxon>
        <taxon>Ecdysozoa</taxon>
        <taxon>Arthropoda</taxon>
        <taxon>Hexapoda</taxon>
        <taxon>Insecta</taxon>
        <taxon>Pterygota</taxon>
        <taxon>Neoptera</taxon>
        <taxon>Endopterygota</taxon>
        <taxon>Diptera</taxon>
        <taxon>Brachycera</taxon>
        <taxon>Muscomorpha</taxon>
        <taxon>Ephydroidea</taxon>
        <taxon>Drosophilidae</taxon>
        <taxon>Drosophila</taxon>
        <taxon>Hawaiian Drosophila</taxon>
    </lineage>
</organism>
<dbReference type="PANTHER" id="PTHR48021:SF33">
    <property type="entry name" value="AT22075P-RELATED"/>
    <property type="match status" value="1"/>
</dbReference>
<keyword evidence="6 8" id="KW-1133">Transmembrane helix</keyword>
<dbReference type="PROSITE" id="PS50850">
    <property type="entry name" value="MFS"/>
    <property type="match status" value="1"/>
</dbReference>
<dbReference type="InterPro" id="IPR005829">
    <property type="entry name" value="Sugar_transporter_CS"/>
</dbReference>
<dbReference type="PROSITE" id="PS00216">
    <property type="entry name" value="SUGAR_TRANSPORT_1"/>
    <property type="match status" value="1"/>
</dbReference>
<feature type="transmembrane region" description="Helical" evidence="8">
    <location>
        <begin position="358"/>
        <end position="389"/>
    </location>
</feature>
<dbReference type="eggNOG" id="KOG0254">
    <property type="taxonomic scope" value="Eukaryota"/>
</dbReference>
<dbReference type="InterPro" id="IPR044775">
    <property type="entry name" value="MFS_ERD6/Tret1-like"/>
</dbReference>
<dbReference type="AlphaFoldDB" id="B4JFB6"/>
<dbReference type="InterPro" id="IPR005828">
    <property type="entry name" value="MFS_sugar_transport-like"/>
</dbReference>
<evidence type="ECO:0000256" key="5">
    <source>
        <dbReference type="ARBA" id="ARBA00022692"/>
    </source>
</evidence>
<evidence type="ECO:0000256" key="3">
    <source>
        <dbReference type="ARBA" id="ARBA00022475"/>
    </source>
</evidence>
<evidence type="ECO:0000256" key="6">
    <source>
        <dbReference type="ARBA" id="ARBA00022989"/>
    </source>
</evidence>
<dbReference type="PROSITE" id="PS00217">
    <property type="entry name" value="SUGAR_TRANSPORT_2"/>
    <property type="match status" value="1"/>
</dbReference>
<dbReference type="Proteomes" id="UP000001070">
    <property type="component" value="Unassembled WGS sequence"/>
</dbReference>
<dbReference type="GO" id="GO:0051119">
    <property type="term" value="F:sugar transmembrane transporter activity"/>
    <property type="evidence" value="ECO:0007669"/>
    <property type="project" value="InterPro"/>
</dbReference>
<dbReference type="SUPFAM" id="SSF103473">
    <property type="entry name" value="MFS general substrate transporter"/>
    <property type="match status" value="1"/>
</dbReference>
<comment type="subcellular location">
    <subcellularLocation>
        <location evidence="1">Cell membrane</location>
        <topology evidence="1">Multi-pass membrane protein</topology>
    </subcellularLocation>
</comment>
<dbReference type="OMA" id="MTNGMQV"/>
<feature type="transmembrane region" description="Helical" evidence="8">
    <location>
        <begin position="64"/>
        <end position="86"/>
    </location>
</feature>
<feature type="transmembrane region" description="Helical" evidence="8">
    <location>
        <begin position="176"/>
        <end position="197"/>
    </location>
</feature>
<dbReference type="InParanoid" id="B4JFB6"/>
<keyword evidence="2" id="KW-0813">Transport</keyword>
<feature type="domain" description="Major facilitator superfamily (MFS) profile" evidence="9">
    <location>
        <begin position="23"/>
        <end position="451"/>
    </location>
</feature>
<evidence type="ECO:0000259" key="9">
    <source>
        <dbReference type="PROSITE" id="PS50850"/>
    </source>
</evidence>
<keyword evidence="5 8" id="KW-0812">Transmembrane</keyword>
<dbReference type="PANTHER" id="PTHR48021">
    <property type="match status" value="1"/>
</dbReference>
<feature type="transmembrane region" description="Helical" evidence="8">
    <location>
        <begin position="396"/>
        <end position="416"/>
    </location>
</feature>
<gene>
    <name evidence="10" type="primary">Dgri\GH19286</name>
    <name evidence="10" type="ORF">Dgri_GH19286</name>
</gene>
<dbReference type="HOGENOM" id="CLU_001265_30_5_1"/>
<keyword evidence="3" id="KW-1003">Cell membrane</keyword>
<feature type="transmembrane region" description="Helical" evidence="8">
    <location>
        <begin position="152"/>
        <end position="170"/>
    </location>
</feature>
<proteinExistence type="predicted"/>
<feature type="transmembrane region" description="Helical" evidence="8">
    <location>
        <begin position="327"/>
        <end position="346"/>
    </location>
</feature>
<dbReference type="KEGG" id="dgr:6564418"/>
<feature type="transmembrane region" description="Helical" evidence="8">
    <location>
        <begin position="21"/>
        <end position="42"/>
    </location>
</feature>
<reference evidence="10 11" key="1">
    <citation type="journal article" date="2007" name="Nature">
        <title>Evolution of genes and genomes on the Drosophila phylogeny.</title>
        <authorList>
            <consortium name="Drosophila 12 Genomes Consortium"/>
            <person name="Clark A.G."/>
            <person name="Eisen M.B."/>
            <person name="Smith D.R."/>
            <person name="Bergman C.M."/>
            <person name="Oliver B."/>
            <person name="Markow T.A."/>
            <person name="Kaufman T.C."/>
            <person name="Kellis M."/>
            <person name="Gelbart W."/>
            <person name="Iyer V.N."/>
            <person name="Pollard D.A."/>
            <person name="Sackton T.B."/>
            <person name="Larracuente A.M."/>
            <person name="Singh N.D."/>
            <person name="Abad J.P."/>
            <person name="Abt D.N."/>
            <person name="Adryan B."/>
            <person name="Aguade M."/>
            <person name="Akashi H."/>
            <person name="Anderson W.W."/>
            <person name="Aquadro C.F."/>
            <person name="Ardell D.H."/>
            <person name="Arguello R."/>
            <person name="Artieri C.G."/>
            <person name="Barbash D.A."/>
            <person name="Barker D."/>
            <person name="Barsanti P."/>
            <person name="Batterham P."/>
            <person name="Batzoglou S."/>
            <person name="Begun D."/>
            <person name="Bhutkar A."/>
            <person name="Blanco E."/>
            <person name="Bosak S.A."/>
            <person name="Bradley R.K."/>
            <person name="Brand A.D."/>
            <person name="Brent M.R."/>
            <person name="Brooks A.N."/>
            <person name="Brown R.H."/>
            <person name="Butlin R.K."/>
            <person name="Caggese C."/>
            <person name="Calvi B.R."/>
            <person name="Bernardo de Carvalho A."/>
            <person name="Caspi A."/>
            <person name="Castrezana S."/>
            <person name="Celniker S.E."/>
            <person name="Chang J.L."/>
            <person name="Chapple C."/>
            <person name="Chatterji S."/>
            <person name="Chinwalla A."/>
            <person name="Civetta A."/>
            <person name="Clifton S.W."/>
            <person name="Comeron J.M."/>
            <person name="Costello J.C."/>
            <person name="Coyne J.A."/>
            <person name="Daub J."/>
            <person name="David R.G."/>
            <person name="Delcher A.L."/>
            <person name="Delehaunty K."/>
            <person name="Do C.B."/>
            <person name="Ebling H."/>
            <person name="Edwards K."/>
            <person name="Eickbush T."/>
            <person name="Evans J.D."/>
            <person name="Filipski A."/>
            <person name="Findeiss S."/>
            <person name="Freyhult E."/>
            <person name="Fulton L."/>
            <person name="Fulton R."/>
            <person name="Garcia A.C."/>
            <person name="Gardiner A."/>
            <person name="Garfield D.A."/>
            <person name="Garvin B.E."/>
            <person name="Gibson G."/>
            <person name="Gilbert D."/>
            <person name="Gnerre S."/>
            <person name="Godfrey J."/>
            <person name="Good R."/>
            <person name="Gotea V."/>
            <person name="Gravely B."/>
            <person name="Greenberg A.J."/>
            <person name="Griffiths-Jones S."/>
            <person name="Gross S."/>
            <person name="Guigo R."/>
            <person name="Gustafson E.A."/>
            <person name="Haerty W."/>
            <person name="Hahn M.W."/>
            <person name="Halligan D.L."/>
            <person name="Halpern A.L."/>
            <person name="Halter G.M."/>
            <person name="Han M.V."/>
            <person name="Heger A."/>
            <person name="Hillier L."/>
            <person name="Hinrichs A.S."/>
            <person name="Holmes I."/>
            <person name="Hoskins R.A."/>
            <person name="Hubisz M.J."/>
            <person name="Hultmark D."/>
            <person name="Huntley M.A."/>
            <person name="Jaffe D.B."/>
            <person name="Jagadeeshan S."/>
            <person name="Jeck W.R."/>
            <person name="Johnson J."/>
            <person name="Jones C.D."/>
            <person name="Jordan W.C."/>
            <person name="Karpen G.H."/>
            <person name="Kataoka E."/>
            <person name="Keightley P.D."/>
            <person name="Kheradpour P."/>
            <person name="Kirkness E.F."/>
            <person name="Koerich L.B."/>
            <person name="Kristiansen K."/>
            <person name="Kudrna D."/>
            <person name="Kulathinal R.J."/>
            <person name="Kumar S."/>
            <person name="Kwok R."/>
            <person name="Lander E."/>
            <person name="Langley C.H."/>
            <person name="Lapoint R."/>
            <person name="Lazzaro B.P."/>
            <person name="Lee S.J."/>
            <person name="Levesque L."/>
            <person name="Li R."/>
            <person name="Lin C.F."/>
            <person name="Lin M.F."/>
            <person name="Lindblad-Toh K."/>
            <person name="Llopart A."/>
            <person name="Long M."/>
            <person name="Low L."/>
            <person name="Lozovsky E."/>
            <person name="Lu J."/>
            <person name="Luo M."/>
            <person name="Machado C.A."/>
            <person name="Makalowski W."/>
            <person name="Marzo M."/>
            <person name="Matsuda M."/>
            <person name="Matzkin L."/>
            <person name="McAllister B."/>
            <person name="McBride C.S."/>
            <person name="McKernan B."/>
            <person name="McKernan K."/>
            <person name="Mendez-Lago M."/>
            <person name="Minx P."/>
            <person name="Mollenhauer M.U."/>
            <person name="Montooth K."/>
            <person name="Mount S.M."/>
            <person name="Mu X."/>
            <person name="Myers E."/>
            <person name="Negre B."/>
            <person name="Newfeld S."/>
            <person name="Nielsen R."/>
            <person name="Noor M.A."/>
            <person name="O'Grady P."/>
            <person name="Pachter L."/>
            <person name="Papaceit M."/>
            <person name="Parisi M.J."/>
            <person name="Parisi M."/>
            <person name="Parts L."/>
            <person name="Pedersen J.S."/>
            <person name="Pesole G."/>
            <person name="Phillippy A.M."/>
            <person name="Ponting C.P."/>
            <person name="Pop M."/>
            <person name="Porcelli D."/>
            <person name="Powell J.R."/>
            <person name="Prohaska S."/>
            <person name="Pruitt K."/>
            <person name="Puig M."/>
            <person name="Quesneville H."/>
            <person name="Ram K.R."/>
            <person name="Rand D."/>
            <person name="Rasmussen M.D."/>
            <person name="Reed L.K."/>
            <person name="Reenan R."/>
            <person name="Reily A."/>
            <person name="Remington K.A."/>
            <person name="Rieger T.T."/>
            <person name="Ritchie M.G."/>
            <person name="Robin C."/>
            <person name="Rogers Y.H."/>
            <person name="Rohde C."/>
            <person name="Rozas J."/>
            <person name="Rubenfield M.J."/>
            <person name="Ruiz A."/>
            <person name="Russo S."/>
            <person name="Salzberg S.L."/>
            <person name="Sanchez-Gracia A."/>
            <person name="Saranga D.J."/>
            <person name="Sato H."/>
            <person name="Schaeffer S.W."/>
            <person name="Schatz M.C."/>
            <person name="Schlenke T."/>
            <person name="Schwartz R."/>
            <person name="Segarra C."/>
            <person name="Singh R.S."/>
            <person name="Sirot L."/>
            <person name="Sirota M."/>
            <person name="Sisneros N.B."/>
            <person name="Smith C.D."/>
            <person name="Smith T.F."/>
            <person name="Spieth J."/>
            <person name="Stage D.E."/>
            <person name="Stark A."/>
            <person name="Stephan W."/>
            <person name="Strausberg R.L."/>
            <person name="Strempel S."/>
            <person name="Sturgill D."/>
            <person name="Sutton G."/>
            <person name="Sutton G.G."/>
            <person name="Tao W."/>
            <person name="Teichmann S."/>
            <person name="Tobari Y.N."/>
            <person name="Tomimura Y."/>
            <person name="Tsolas J.M."/>
            <person name="Valente V.L."/>
            <person name="Venter E."/>
            <person name="Venter J.C."/>
            <person name="Vicario S."/>
            <person name="Vieira F.G."/>
            <person name="Vilella A.J."/>
            <person name="Villasante A."/>
            <person name="Walenz B."/>
            <person name="Wang J."/>
            <person name="Wasserman M."/>
            <person name="Watts T."/>
            <person name="Wilson D."/>
            <person name="Wilson R.K."/>
            <person name="Wing R.A."/>
            <person name="Wolfner M.F."/>
            <person name="Wong A."/>
            <person name="Wong G.K."/>
            <person name="Wu C.I."/>
            <person name="Wu G."/>
            <person name="Yamamoto D."/>
            <person name="Yang H.P."/>
            <person name="Yang S.P."/>
            <person name="Yorke J.A."/>
            <person name="Yoshida K."/>
            <person name="Zdobnov E."/>
            <person name="Zhang P."/>
            <person name="Zhang Y."/>
            <person name="Zimin A.V."/>
            <person name="Baldwin J."/>
            <person name="Abdouelleil A."/>
            <person name="Abdulkadir J."/>
            <person name="Abebe A."/>
            <person name="Abera B."/>
            <person name="Abreu J."/>
            <person name="Acer S.C."/>
            <person name="Aftuck L."/>
            <person name="Alexander A."/>
            <person name="An P."/>
            <person name="Anderson E."/>
            <person name="Anderson S."/>
            <person name="Arachi H."/>
            <person name="Azer M."/>
            <person name="Bachantsang P."/>
            <person name="Barry A."/>
            <person name="Bayul T."/>
            <person name="Berlin A."/>
            <person name="Bessette D."/>
            <person name="Bloom T."/>
            <person name="Blye J."/>
            <person name="Boguslavskiy L."/>
            <person name="Bonnet C."/>
            <person name="Boukhgalter B."/>
            <person name="Bourzgui I."/>
            <person name="Brown A."/>
            <person name="Cahill P."/>
            <person name="Channer S."/>
            <person name="Cheshatsang Y."/>
            <person name="Chuda L."/>
            <person name="Citroen M."/>
            <person name="Collymore A."/>
            <person name="Cooke P."/>
            <person name="Costello M."/>
            <person name="D'Aco K."/>
            <person name="Daza R."/>
            <person name="De Haan G."/>
            <person name="DeGray S."/>
            <person name="DeMaso C."/>
            <person name="Dhargay N."/>
            <person name="Dooley K."/>
            <person name="Dooley E."/>
            <person name="Doricent M."/>
            <person name="Dorje P."/>
            <person name="Dorjee K."/>
            <person name="Dupes A."/>
            <person name="Elong R."/>
            <person name="Falk J."/>
            <person name="Farina A."/>
            <person name="Faro S."/>
            <person name="Ferguson D."/>
            <person name="Fisher S."/>
            <person name="Foley C.D."/>
            <person name="Franke A."/>
            <person name="Friedrich D."/>
            <person name="Gadbois L."/>
            <person name="Gearin G."/>
            <person name="Gearin C.R."/>
            <person name="Giannoukos G."/>
            <person name="Goode T."/>
            <person name="Graham J."/>
            <person name="Grandbois E."/>
            <person name="Grewal S."/>
            <person name="Gyaltsen K."/>
            <person name="Hafez N."/>
            <person name="Hagos B."/>
            <person name="Hall J."/>
            <person name="Henson C."/>
            <person name="Hollinger A."/>
            <person name="Honan T."/>
            <person name="Huard M.D."/>
            <person name="Hughes L."/>
            <person name="Hurhula B."/>
            <person name="Husby M.E."/>
            <person name="Kamat A."/>
            <person name="Kanga B."/>
            <person name="Kashin S."/>
            <person name="Khazanovich D."/>
            <person name="Kisner P."/>
            <person name="Lance K."/>
            <person name="Lara M."/>
            <person name="Lee W."/>
            <person name="Lennon N."/>
            <person name="Letendre F."/>
            <person name="LeVine R."/>
            <person name="Lipovsky A."/>
            <person name="Liu X."/>
            <person name="Liu J."/>
            <person name="Liu S."/>
            <person name="Lokyitsang T."/>
            <person name="Lokyitsang Y."/>
            <person name="Lubonja R."/>
            <person name="Lui A."/>
            <person name="MacDonald P."/>
            <person name="Magnisalis V."/>
            <person name="Maru K."/>
            <person name="Matthews C."/>
            <person name="McCusker W."/>
            <person name="McDonough S."/>
            <person name="Mehta T."/>
            <person name="Meldrim J."/>
            <person name="Meneus L."/>
            <person name="Mihai O."/>
            <person name="Mihalev A."/>
            <person name="Mihova T."/>
            <person name="Mittelman R."/>
            <person name="Mlenga V."/>
            <person name="Montmayeur A."/>
            <person name="Mulrain L."/>
            <person name="Navidi A."/>
            <person name="Naylor J."/>
            <person name="Negash T."/>
            <person name="Nguyen T."/>
            <person name="Nguyen N."/>
            <person name="Nicol R."/>
            <person name="Norbu C."/>
            <person name="Norbu N."/>
            <person name="Novod N."/>
            <person name="O'Neill B."/>
            <person name="Osman S."/>
            <person name="Markiewicz E."/>
            <person name="Oyono O.L."/>
            <person name="Patti C."/>
            <person name="Phunkhang P."/>
            <person name="Pierre F."/>
            <person name="Priest M."/>
            <person name="Raghuraman S."/>
            <person name="Rege F."/>
            <person name="Reyes R."/>
            <person name="Rise C."/>
            <person name="Rogov P."/>
            <person name="Ross K."/>
            <person name="Ryan E."/>
            <person name="Settipalli S."/>
            <person name="Shea T."/>
            <person name="Sherpa N."/>
            <person name="Shi L."/>
            <person name="Shih D."/>
            <person name="Sparrow T."/>
            <person name="Spaulding J."/>
            <person name="Stalker J."/>
            <person name="Stange-Thomann N."/>
            <person name="Stavropoulos S."/>
            <person name="Stone C."/>
            <person name="Strader C."/>
            <person name="Tesfaye S."/>
            <person name="Thomson T."/>
            <person name="Thoulutsang Y."/>
            <person name="Thoulutsang D."/>
            <person name="Topham K."/>
            <person name="Topping I."/>
            <person name="Tsamla T."/>
            <person name="Vassiliev H."/>
            <person name="Vo A."/>
            <person name="Wangchuk T."/>
            <person name="Wangdi T."/>
            <person name="Weiand M."/>
            <person name="Wilkinson J."/>
            <person name="Wilson A."/>
            <person name="Yadav S."/>
            <person name="Young G."/>
            <person name="Yu Q."/>
            <person name="Zembek L."/>
            <person name="Zhong D."/>
            <person name="Zimmer A."/>
            <person name="Zwirko Z."/>
            <person name="Jaffe D.B."/>
            <person name="Alvarez P."/>
            <person name="Brockman W."/>
            <person name="Butler J."/>
            <person name="Chin C."/>
            <person name="Gnerre S."/>
            <person name="Grabherr M."/>
            <person name="Kleber M."/>
            <person name="Mauceli E."/>
            <person name="MacCallum I."/>
        </authorList>
    </citation>
    <scope>NUCLEOTIDE SEQUENCE [LARGE SCALE GENOMIC DNA]</scope>
    <source>
        <strain evidence="11">Tucson 15287-2541.00</strain>
    </source>
</reference>
<dbReference type="InterPro" id="IPR050549">
    <property type="entry name" value="MFS_Trehalose_Transporter"/>
</dbReference>
<evidence type="ECO:0000313" key="11">
    <source>
        <dbReference type="Proteomes" id="UP000001070"/>
    </source>
</evidence>
<keyword evidence="11" id="KW-1185">Reference proteome</keyword>
<evidence type="ECO:0000256" key="4">
    <source>
        <dbReference type="ARBA" id="ARBA00022597"/>
    </source>
</evidence>
<dbReference type="EMBL" id="CH916369">
    <property type="protein sequence ID" value="EDV93397.1"/>
    <property type="molecule type" value="Genomic_DNA"/>
</dbReference>
<feature type="transmembrane region" description="Helical" evidence="8">
    <location>
        <begin position="428"/>
        <end position="447"/>
    </location>
</feature>
<feature type="transmembrane region" description="Helical" evidence="8">
    <location>
        <begin position="302"/>
        <end position="320"/>
    </location>
</feature>
<name>B4JFB6_DROGR</name>
<dbReference type="FunCoup" id="B4JFB6">
    <property type="interactions" value="8"/>
</dbReference>
<feature type="transmembrane region" description="Helical" evidence="8">
    <location>
        <begin position="118"/>
        <end position="140"/>
    </location>
</feature>
<evidence type="ECO:0000256" key="1">
    <source>
        <dbReference type="ARBA" id="ARBA00004651"/>
    </source>
</evidence>
<feature type="transmembrane region" description="Helical" evidence="8">
    <location>
        <begin position="93"/>
        <end position="112"/>
    </location>
</feature>
<dbReference type="FunFam" id="1.20.1250.20:FF:000218">
    <property type="entry name" value="facilitated trehalose transporter Tret1"/>
    <property type="match status" value="1"/>
</dbReference>
<keyword evidence="4" id="KW-0762">Sugar transport</keyword>
<dbReference type="OrthoDB" id="6612291at2759"/>
<sequence length="457" mass="50295">MVYSVSEQKLSVFSARYRWQVIATMTVNLMTLTHGIGIGWFAPSLPLLGSEETPLNQPISVNEVSWVGGLVGLGALAGNIIFGLLLDRIGRKLCMYFMAIPNMTFWILIYLAKDVTYIYAGRFLAGISGGGCYVTLPIFVAEISDNNIRGALSSMAMMYVSFGMIIGYILTSYLNYYLMPCVAIIVPIVYLIAIWGLHETPQHLLRKSHDAQAEKSYYFYKNLPNNDAAKKEFDTFKQQVLKGGVKQDVGWKDFFNIPTVKIFALNLALIVCNQLSGSFALYNYTAHIFNKLETQIDVNTCTILIGVMQVAGILCTVGLVDRLGRRVLLLTSIACMGLGELSIGLLKDLSTKEFLAGANWLSLFLMCFVSFTASLGVIPVIFVVVVELLPAKIRSLGTSICMATLSTFIFVSLKIYPLMIFGPGLAATMYMSAGFCGFGFTILSLFLPETKGKELTN</sequence>
<evidence type="ECO:0000313" key="10">
    <source>
        <dbReference type="EMBL" id="EDV93397.1"/>
    </source>
</evidence>
<dbReference type="InterPro" id="IPR020846">
    <property type="entry name" value="MFS_dom"/>
</dbReference>
<evidence type="ECO:0000256" key="2">
    <source>
        <dbReference type="ARBA" id="ARBA00022448"/>
    </source>
</evidence>
<evidence type="ECO:0000256" key="7">
    <source>
        <dbReference type="ARBA" id="ARBA00023136"/>
    </source>
</evidence>
<accession>B4JFB6</accession>
<dbReference type="CDD" id="cd17358">
    <property type="entry name" value="MFS_GLUT6_8_Class3_like"/>
    <property type="match status" value="1"/>
</dbReference>
<dbReference type="Pfam" id="PF00083">
    <property type="entry name" value="Sugar_tr"/>
    <property type="match status" value="1"/>
</dbReference>
<protein>
    <submittedName>
        <fullName evidence="10">GH19286</fullName>
    </submittedName>
</protein>
<dbReference type="STRING" id="7222.B4JFB6"/>
<dbReference type="PhylomeDB" id="B4JFB6"/>